<accession>A0A7Y9XUC5</accession>
<gene>
    <name evidence="2" type="ORF">FHS75_001023</name>
</gene>
<feature type="region of interest" description="Disordered" evidence="1">
    <location>
        <begin position="1"/>
        <end position="21"/>
    </location>
</feature>
<dbReference type="EMBL" id="JACBZF010000002">
    <property type="protein sequence ID" value="NYH94704.1"/>
    <property type="molecule type" value="Genomic_DNA"/>
</dbReference>
<proteinExistence type="predicted"/>
<feature type="compositionally biased region" description="Basic and acidic residues" evidence="1">
    <location>
        <begin position="1"/>
        <end position="11"/>
    </location>
</feature>
<evidence type="ECO:0000313" key="2">
    <source>
        <dbReference type="EMBL" id="NYH94704.1"/>
    </source>
</evidence>
<sequence length="81" mass="8971">MDLLHRLRTGEIKPPSGAKKGVRTYDNATAFRLLSAHREAVARERAIRDDEDAEAVLASIDAKLDRMRERALKAAEAANEA</sequence>
<evidence type="ECO:0000313" key="3">
    <source>
        <dbReference type="Proteomes" id="UP000522081"/>
    </source>
</evidence>
<evidence type="ECO:0000256" key="1">
    <source>
        <dbReference type="SAM" id="MobiDB-lite"/>
    </source>
</evidence>
<reference evidence="2 3" key="1">
    <citation type="submission" date="2020-07" db="EMBL/GenBank/DDBJ databases">
        <title>Genomic Encyclopedia of Type Strains, Phase IV (KMG-IV): sequencing the most valuable type-strain genomes for metagenomic binning, comparative biology and taxonomic classification.</title>
        <authorList>
            <person name="Goeker M."/>
        </authorList>
    </citation>
    <scope>NUCLEOTIDE SEQUENCE [LARGE SCALE GENOMIC DNA]</scope>
    <source>
        <strain evidence="2 3">DSM 29043</strain>
    </source>
</reference>
<organism evidence="2 3">
    <name type="scientific">Novosphingobium marinum</name>
    <dbReference type="NCBI Taxonomy" id="1514948"/>
    <lineage>
        <taxon>Bacteria</taxon>
        <taxon>Pseudomonadati</taxon>
        <taxon>Pseudomonadota</taxon>
        <taxon>Alphaproteobacteria</taxon>
        <taxon>Sphingomonadales</taxon>
        <taxon>Sphingomonadaceae</taxon>
        <taxon>Novosphingobium</taxon>
    </lineage>
</organism>
<keyword evidence="3" id="KW-1185">Reference proteome</keyword>
<dbReference type="AlphaFoldDB" id="A0A7Y9XUC5"/>
<name>A0A7Y9XUC5_9SPHN</name>
<comment type="caution">
    <text evidence="2">The sequence shown here is derived from an EMBL/GenBank/DDBJ whole genome shotgun (WGS) entry which is preliminary data.</text>
</comment>
<dbReference type="RefSeq" id="WP_179406664.1">
    <property type="nucleotide sequence ID" value="NZ_BMGF01000006.1"/>
</dbReference>
<dbReference type="Proteomes" id="UP000522081">
    <property type="component" value="Unassembled WGS sequence"/>
</dbReference>
<protein>
    <submittedName>
        <fullName evidence="2">Uncharacterized protein</fullName>
    </submittedName>
</protein>